<comment type="caution">
    <text evidence="6">The sequence shown here is derived from an EMBL/GenBank/DDBJ whole genome shotgun (WGS) entry which is preliminary data.</text>
</comment>
<comment type="similarity">
    <text evidence="1">Belongs to the Gfa family.</text>
</comment>
<dbReference type="SUPFAM" id="SSF51316">
    <property type="entry name" value="Mss4-like"/>
    <property type="match status" value="1"/>
</dbReference>
<proteinExistence type="inferred from homology"/>
<evidence type="ECO:0000256" key="4">
    <source>
        <dbReference type="SAM" id="MobiDB-lite"/>
    </source>
</evidence>
<reference evidence="6" key="1">
    <citation type="journal article" date="2021" name="IMA Fungus">
        <title>Genomic characterization of three marine fungi, including Emericellopsis atlantica sp. nov. with signatures of a generalist lifestyle and marine biomass degradation.</title>
        <authorList>
            <person name="Hagestad O.C."/>
            <person name="Hou L."/>
            <person name="Andersen J.H."/>
            <person name="Hansen E.H."/>
            <person name="Altermark B."/>
            <person name="Li C."/>
            <person name="Kuhnert E."/>
            <person name="Cox R.J."/>
            <person name="Crous P.W."/>
            <person name="Spatafora J.W."/>
            <person name="Lail K."/>
            <person name="Amirebrahimi M."/>
            <person name="Lipzen A."/>
            <person name="Pangilinan J."/>
            <person name="Andreopoulos W."/>
            <person name="Hayes R.D."/>
            <person name="Ng V."/>
            <person name="Grigoriev I.V."/>
            <person name="Jackson S.A."/>
            <person name="Sutton T.D.S."/>
            <person name="Dobson A.D.W."/>
            <person name="Rama T."/>
        </authorList>
    </citation>
    <scope>NUCLEOTIDE SEQUENCE</scope>
    <source>
        <strain evidence="6">TRa018bII</strain>
    </source>
</reference>
<dbReference type="Proteomes" id="UP000824998">
    <property type="component" value="Unassembled WGS sequence"/>
</dbReference>
<name>A0A9P7YIJ0_9HELO</name>
<sequence>MSADRPLRGGCSCGRNKYTVTVPQNASERAQVFFDNSAAHRRSQATPLSAWLRIPLAWYESSTYAYFDDESHNSIRRCYTSPQEQNAKRFFCGFCGTPLSYWFESADTDEADYISLTLGSLAGSDLRDLEELGLLPREALEEAEFDREKVEKAVPTVTANRDLGESLPWFETMVEGSKLGKMKREGGRRTSVNGQWRVEWEIVEWTADDGETGNMSPGKRKFGVVEESETPMDVGH</sequence>
<dbReference type="AlphaFoldDB" id="A0A9P7YIJ0"/>
<keyword evidence="7" id="KW-1185">Reference proteome</keyword>
<keyword evidence="2" id="KW-0479">Metal-binding</keyword>
<dbReference type="GO" id="GO:0016846">
    <property type="term" value="F:carbon-sulfur lyase activity"/>
    <property type="evidence" value="ECO:0007669"/>
    <property type="project" value="InterPro"/>
</dbReference>
<dbReference type="PROSITE" id="PS51891">
    <property type="entry name" value="CENP_V_GFA"/>
    <property type="match status" value="1"/>
</dbReference>
<evidence type="ECO:0000259" key="5">
    <source>
        <dbReference type="PROSITE" id="PS51891"/>
    </source>
</evidence>
<feature type="domain" description="CENP-V/GFA" evidence="5">
    <location>
        <begin position="7"/>
        <end position="138"/>
    </location>
</feature>
<evidence type="ECO:0000256" key="1">
    <source>
        <dbReference type="ARBA" id="ARBA00005495"/>
    </source>
</evidence>
<feature type="region of interest" description="Disordered" evidence="4">
    <location>
        <begin position="208"/>
        <end position="236"/>
    </location>
</feature>
<organism evidence="6 7">
    <name type="scientific">Amylocarpus encephaloides</name>
    <dbReference type="NCBI Taxonomy" id="45428"/>
    <lineage>
        <taxon>Eukaryota</taxon>
        <taxon>Fungi</taxon>
        <taxon>Dikarya</taxon>
        <taxon>Ascomycota</taxon>
        <taxon>Pezizomycotina</taxon>
        <taxon>Leotiomycetes</taxon>
        <taxon>Helotiales</taxon>
        <taxon>Helotiales incertae sedis</taxon>
        <taxon>Amylocarpus</taxon>
    </lineage>
</organism>
<dbReference type="GO" id="GO:0046872">
    <property type="term" value="F:metal ion binding"/>
    <property type="evidence" value="ECO:0007669"/>
    <property type="project" value="UniProtKB-KW"/>
</dbReference>
<dbReference type="InterPro" id="IPR011057">
    <property type="entry name" value="Mss4-like_sf"/>
</dbReference>
<dbReference type="Gene3D" id="2.170.150.70">
    <property type="match status" value="1"/>
</dbReference>
<accession>A0A9P7YIJ0</accession>
<protein>
    <recommendedName>
        <fullName evidence="5">CENP-V/GFA domain-containing protein</fullName>
    </recommendedName>
</protein>
<keyword evidence="3" id="KW-0862">Zinc</keyword>
<evidence type="ECO:0000313" key="6">
    <source>
        <dbReference type="EMBL" id="KAG9234458.1"/>
    </source>
</evidence>
<dbReference type="InterPro" id="IPR006913">
    <property type="entry name" value="CENP-V/GFA"/>
</dbReference>
<dbReference type="EMBL" id="MU251463">
    <property type="protein sequence ID" value="KAG9234458.1"/>
    <property type="molecule type" value="Genomic_DNA"/>
</dbReference>
<evidence type="ECO:0000256" key="3">
    <source>
        <dbReference type="ARBA" id="ARBA00022833"/>
    </source>
</evidence>
<gene>
    <name evidence="6" type="ORF">BJ875DRAFT_376395</name>
</gene>
<evidence type="ECO:0000256" key="2">
    <source>
        <dbReference type="ARBA" id="ARBA00022723"/>
    </source>
</evidence>
<evidence type="ECO:0000313" key="7">
    <source>
        <dbReference type="Proteomes" id="UP000824998"/>
    </source>
</evidence>
<dbReference type="OrthoDB" id="3907216at2759"/>